<feature type="transmembrane region" description="Helical" evidence="9">
    <location>
        <begin position="304"/>
        <end position="326"/>
    </location>
</feature>
<organism evidence="11 12">
    <name type="scientific">Paenibacillus phytohabitans</name>
    <dbReference type="NCBI Taxonomy" id="2654978"/>
    <lineage>
        <taxon>Bacteria</taxon>
        <taxon>Bacillati</taxon>
        <taxon>Bacillota</taxon>
        <taxon>Bacilli</taxon>
        <taxon>Bacillales</taxon>
        <taxon>Paenibacillaceae</taxon>
        <taxon>Paenibacillus</taxon>
    </lineage>
</organism>
<evidence type="ECO:0000256" key="6">
    <source>
        <dbReference type="ARBA" id="ARBA00022989"/>
    </source>
</evidence>
<accession>A0ABX1Y9K6</accession>
<keyword evidence="5 9" id="KW-0812">Transmembrane</keyword>
<name>A0ABX1Y9K6_9BACL</name>
<sequence>MRSTNMNEKLTNLANKVLPVANKIGNQRHIQAISSGLMYLIPFALLGAIFNIIANPPLTETIIQQGGWYAKLFSGWFHFAQAHRATLMIPSNMTMGLMSVIAVLGISFNLAKSYKMKELSTSMLALVMFLIVAAPSVPAYIASLVTSGVDMSTVPTTSVLDVTNLGSSGLFVAIVISLLSTEVTRFCKVKNLVIKMPSSVPPNVADSFSSVIPAIINCIVFFGVNLFSQNVFGYSLPELINSVLTPAINNVNTPIAIISIITLGNLLWIFGMHGPAMMSMLYIPISFAMTGANVELVAAGKEAIFQPVYLTQFANAFFGLTVLLLIAKSKQLKAIGKVGIIPGIFLISEPVVFGTPIMFNPILAIPHLLAPIIMMSLGWLASSFGFLSGDVNIIFAQLPLGLNAFFGSMSVKNLIFYFLMIPVQILIWYPFFKMYDKQLVMKEAEEEAATA</sequence>
<evidence type="ECO:0000259" key="10">
    <source>
        <dbReference type="PROSITE" id="PS51105"/>
    </source>
</evidence>
<comment type="subcellular location">
    <subcellularLocation>
        <location evidence="1">Cell membrane</location>
        <topology evidence="1">Multi-pass membrane protein</topology>
    </subcellularLocation>
</comment>
<dbReference type="NCBIfam" id="TIGR00410">
    <property type="entry name" value="lacE"/>
    <property type="match status" value="1"/>
</dbReference>
<reference evidence="11 12" key="1">
    <citation type="submission" date="2019-10" db="EMBL/GenBank/DDBJ databases">
        <title>Description of Paenibacillus terricola sp. nov.</title>
        <authorList>
            <person name="Carlier A."/>
            <person name="Qi S."/>
        </authorList>
    </citation>
    <scope>NUCLEOTIDE SEQUENCE [LARGE SCALE GENOMIC DNA]</scope>
    <source>
        <strain evidence="11 12">LMG 31459</strain>
    </source>
</reference>
<dbReference type="InterPro" id="IPR003352">
    <property type="entry name" value="PTS_EIIC"/>
</dbReference>
<keyword evidence="3 8" id="KW-1003">Cell membrane</keyword>
<feature type="transmembrane region" description="Helical" evidence="9">
    <location>
        <begin position="208"/>
        <end position="227"/>
    </location>
</feature>
<dbReference type="PANTHER" id="PTHR33989:SF4">
    <property type="entry name" value="PTS SYSTEM N,N'-DIACETYLCHITOBIOSE-SPECIFIC EIIC COMPONENT"/>
    <property type="match status" value="1"/>
</dbReference>
<dbReference type="InterPro" id="IPR004796">
    <property type="entry name" value="PTS_IIC_cello"/>
</dbReference>
<feature type="transmembrane region" description="Helical" evidence="9">
    <location>
        <begin position="247"/>
        <end position="268"/>
    </location>
</feature>
<evidence type="ECO:0000256" key="8">
    <source>
        <dbReference type="PIRNR" id="PIRNR006351"/>
    </source>
</evidence>
<dbReference type="InterPro" id="IPR004501">
    <property type="entry name" value="PTS_EIIC_3"/>
</dbReference>
<evidence type="ECO:0000256" key="1">
    <source>
        <dbReference type="ARBA" id="ARBA00004651"/>
    </source>
</evidence>
<dbReference type="InterPro" id="IPR051088">
    <property type="entry name" value="PTS_Sugar-EIIC/EIIB"/>
</dbReference>
<evidence type="ECO:0000256" key="2">
    <source>
        <dbReference type="ARBA" id="ARBA00022448"/>
    </source>
</evidence>
<feature type="transmembrane region" description="Helical" evidence="9">
    <location>
        <begin position="365"/>
        <end position="384"/>
    </location>
</feature>
<feature type="transmembrane region" description="Helical" evidence="9">
    <location>
        <begin position="338"/>
        <end position="359"/>
    </location>
</feature>
<keyword evidence="6 9" id="KW-1133">Transmembrane helix</keyword>
<keyword evidence="12" id="KW-1185">Reference proteome</keyword>
<dbReference type="Pfam" id="PF02378">
    <property type="entry name" value="PTS_EIIC"/>
    <property type="match status" value="1"/>
</dbReference>
<feature type="transmembrane region" description="Helical" evidence="9">
    <location>
        <begin position="123"/>
        <end position="145"/>
    </location>
</feature>
<dbReference type="Proteomes" id="UP000596857">
    <property type="component" value="Unassembled WGS sequence"/>
</dbReference>
<feature type="transmembrane region" description="Helical" evidence="9">
    <location>
        <begin position="165"/>
        <end position="187"/>
    </location>
</feature>
<evidence type="ECO:0000256" key="4">
    <source>
        <dbReference type="ARBA" id="ARBA00022597"/>
    </source>
</evidence>
<evidence type="ECO:0000313" key="12">
    <source>
        <dbReference type="Proteomes" id="UP000596857"/>
    </source>
</evidence>
<evidence type="ECO:0000256" key="7">
    <source>
        <dbReference type="ARBA" id="ARBA00023136"/>
    </source>
</evidence>
<dbReference type="PANTHER" id="PTHR33989">
    <property type="match status" value="1"/>
</dbReference>
<comment type="caution">
    <text evidence="11">The sequence shown here is derived from an EMBL/GenBank/DDBJ whole genome shotgun (WGS) entry which is preliminary data.</text>
</comment>
<comment type="function">
    <text evidence="8">The phosphoenolpyruvate-dependent sugar phosphotransferase system (PTS), a major carbohydrate active -transport system, catalyzes the phosphorylation of incoming sugar substrates concomitant with their translocation across the cell membrane.</text>
</comment>
<keyword evidence="7 8" id="KW-0472">Membrane</keyword>
<evidence type="ECO:0000256" key="5">
    <source>
        <dbReference type="ARBA" id="ARBA00022692"/>
    </source>
</evidence>
<protein>
    <recommendedName>
        <fullName evidence="8">Permease IIC component</fullName>
    </recommendedName>
</protein>
<feature type="transmembrane region" description="Helical" evidence="9">
    <location>
        <begin position="36"/>
        <end position="54"/>
    </location>
</feature>
<gene>
    <name evidence="11" type="ORF">GC101_01190</name>
</gene>
<dbReference type="PROSITE" id="PS51105">
    <property type="entry name" value="PTS_EIIC_TYPE_3"/>
    <property type="match status" value="1"/>
</dbReference>
<evidence type="ECO:0000256" key="9">
    <source>
        <dbReference type="SAM" id="Phobius"/>
    </source>
</evidence>
<dbReference type="EMBL" id="WHOB01000012">
    <property type="protein sequence ID" value="NOU77486.1"/>
    <property type="molecule type" value="Genomic_DNA"/>
</dbReference>
<keyword evidence="4 8" id="KW-0762">Sugar transport</keyword>
<keyword evidence="2 8" id="KW-0813">Transport</keyword>
<feature type="transmembrane region" description="Helical" evidence="9">
    <location>
        <begin position="414"/>
        <end position="432"/>
    </location>
</feature>
<feature type="domain" description="PTS EIIC type-3" evidence="10">
    <location>
        <begin position="13"/>
        <end position="431"/>
    </location>
</feature>
<dbReference type="PIRSF" id="PIRSF006351">
    <property type="entry name" value="PTS_EIIC-Cellobiose"/>
    <property type="match status" value="1"/>
</dbReference>
<evidence type="ECO:0000256" key="3">
    <source>
        <dbReference type="ARBA" id="ARBA00022475"/>
    </source>
</evidence>
<proteinExistence type="predicted"/>
<feature type="transmembrane region" description="Helical" evidence="9">
    <location>
        <begin position="93"/>
        <end position="111"/>
    </location>
</feature>
<evidence type="ECO:0000313" key="11">
    <source>
        <dbReference type="EMBL" id="NOU77486.1"/>
    </source>
</evidence>